<dbReference type="Gene3D" id="3.90.190.10">
    <property type="entry name" value="Protein tyrosine phosphatase superfamily"/>
    <property type="match status" value="1"/>
</dbReference>
<protein>
    <recommendedName>
        <fullName evidence="2">protein-tyrosine-phosphatase</fullName>
        <ecNumber evidence="2">3.1.3.48</ecNumber>
    </recommendedName>
</protein>
<reference evidence="7 8" key="1">
    <citation type="journal article" date="2006" name="Science">
        <title>Phytophthora genome sequences uncover evolutionary origins and mechanisms of pathogenesis.</title>
        <authorList>
            <person name="Tyler B.M."/>
            <person name="Tripathy S."/>
            <person name="Zhang X."/>
            <person name="Dehal P."/>
            <person name="Jiang R.H."/>
            <person name="Aerts A."/>
            <person name="Arredondo F.D."/>
            <person name="Baxter L."/>
            <person name="Bensasson D."/>
            <person name="Beynon J.L."/>
            <person name="Chapman J."/>
            <person name="Damasceno C.M."/>
            <person name="Dorrance A.E."/>
            <person name="Dou D."/>
            <person name="Dickerman A.W."/>
            <person name="Dubchak I.L."/>
            <person name="Garbelotto M."/>
            <person name="Gijzen M."/>
            <person name="Gordon S.G."/>
            <person name="Govers F."/>
            <person name="Grunwald N.J."/>
            <person name="Huang W."/>
            <person name="Ivors K.L."/>
            <person name="Jones R.W."/>
            <person name="Kamoun S."/>
            <person name="Krampis K."/>
            <person name="Lamour K.H."/>
            <person name="Lee M.K."/>
            <person name="McDonald W.H."/>
            <person name="Medina M."/>
            <person name="Meijer H.J."/>
            <person name="Nordberg E.K."/>
            <person name="Maclean D.J."/>
            <person name="Ospina-Giraldo M.D."/>
            <person name="Morris P.F."/>
            <person name="Phuntumart V."/>
            <person name="Putnam N.H."/>
            <person name="Rash S."/>
            <person name="Rose J.K."/>
            <person name="Sakihama Y."/>
            <person name="Salamov A.A."/>
            <person name="Savidor A."/>
            <person name="Scheuring C.F."/>
            <person name="Smith B.M."/>
            <person name="Sobral B.W."/>
            <person name="Terry A."/>
            <person name="Torto-Alalibo T.A."/>
            <person name="Win J."/>
            <person name="Xu Z."/>
            <person name="Zhang H."/>
            <person name="Grigoriev I.V."/>
            <person name="Rokhsar D.S."/>
            <person name="Boore J.L."/>
        </authorList>
    </citation>
    <scope>NUCLEOTIDE SEQUENCE [LARGE SCALE GENOMIC DNA]</scope>
    <source>
        <strain evidence="7 8">P6497</strain>
    </source>
</reference>
<dbReference type="PANTHER" id="PTHR10159">
    <property type="entry name" value="DUAL SPECIFICITY PROTEIN PHOSPHATASE"/>
    <property type="match status" value="1"/>
</dbReference>
<evidence type="ECO:0000256" key="3">
    <source>
        <dbReference type="ARBA" id="ARBA00022801"/>
    </source>
</evidence>
<evidence type="ECO:0000256" key="5">
    <source>
        <dbReference type="SAM" id="MobiDB-lite"/>
    </source>
</evidence>
<feature type="region of interest" description="Disordered" evidence="5">
    <location>
        <begin position="31"/>
        <end position="95"/>
    </location>
</feature>
<organism evidence="7 8">
    <name type="scientific">Phytophthora sojae (strain P6497)</name>
    <name type="common">Soybean stem and root rot agent</name>
    <name type="synonym">Phytophthora megasperma f. sp. glycines</name>
    <dbReference type="NCBI Taxonomy" id="1094619"/>
    <lineage>
        <taxon>Eukaryota</taxon>
        <taxon>Sar</taxon>
        <taxon>Stramenopiles</taxon>
        <taxon>Oomycota</taxon>
        <taxon>Peronosporomycetes</taxon>
        <taxon>Peronosporales</taxon>
        <taxon>Peronosporaceae</taxon>
        <taxon>Phytophthora</taxon>
    </lineage>
</organism>
<dbReference type="AlphaFoldDB" id="G4YTW3"/>
<accession>G4YTW3</accession>
<dbReference type="GO" id="GO:0008330">
    <property type="term" value="F:protein tyrosine/threonine phosphatase activity"/>
    <property type="evidence" value="ECO:0007669"/>
    <property type="project" value="TreeGrafter"/>
</dbReference>
<proteinExistence type="inferred from homology"/>
<feature type="non-terminal residue" evidence="7">
    <location>
        <position position="95"/>
    </location>
</feature>
<keyword evidence="8" id="KW-1185">Reference proteome</keyword>
<dbReference type="SUPFAM" id="SSF52799">
    <property type="entry name" value="(Phosphotyrosine protein) phosphatases II"/>
    <property type="match status" value="1"/>
</dbReference>
<keyword evidence="3" id="KW-0378">Hydrolase</keyword>
<dbReference type="InterPro" id="IPR029021">
    <property type="entry name" value="Prot-tyrosine_phosphatase-like"/>
</dbReference>
<feature type="domain" description="Dual specificity phosphatase catalytic" evidence="6">
    <location>
        <begin position="1"/>
        <end position="43"/>
    </location>
</feature>
<evidence type="ECO:0000313" key="8">
    <source>
        <dbReference type="Proteomes" id="UP000002640"/>
    </source>
</evidence>
<dbReference type="GO" id="GO:0043409">
    <property type="term" value="P:negative regulation of MAPK cascade"/>
    <property type="evidence" value="ECO:0007669"/>
    <property type="project" value="TreeGrafter"/>
</dbReference>
<evidence type="ECO:0000256" key="1">
    <source>
        <dbReference type="ARBA" id="ARBA00008601"/>
    </source>
</evidence>
<dbReference type="EMBL" id="JH159152">
    <property type="protein sequence ID" value="EGZ25434.1"/>
    <property type="molecule type" value="Genomic_DNA"/>
</dbReference>
<evidence type="ECO:0000313" key="7">
    <source>
        <dbReference type="EMBL" id="EGZ25434.1"/>
    </source>
</evidence>
<dbReference type="CDD" id="cd14498">
    <property type="entry name" value="DSP"/>
    <property type="match status" value="1"/>
</dbReference>
<sequence>MVVAYLMKLRAMTFEQALAFVVERRPIANPNESFRRQLQEYGRRLQRSAPKEKGARVARGPAGPQLPPSAKSAAEASEEEAAASIGPQLPPHLMK</sequence>
<dbReference type="Proteomes" id="UP000002640">
    <property type="component" value="Unassembled WGS sequence"/>
</dbReference>
<dbReference type="InterPro" id="IPR000340">
    <property type="entry name" value="Dual-sp_phosphatase_cat-dom"/>
</dbReference>
<dbReference type="PANTHER" id="PTHR10159:SF511">
    <property type="entry name" value="DUAL SPECIFICITY PROTEIN PHOSPHATASE 1"/>
    <property type="match status" value="1"/>
</dbReference>
<dbReference type="GeneID" id="20652539"/>
<dbReference type="Pfam" id="PF00782">
    <property type="entry name" value="DSPc"/>
    <property type="match status" value="1"/>
</dbReference>
<evidence type="ECO:0000256" key="4">
    <source>
        <dbReference type="ARBA" id="ARBA00022912"/>
    </source>
</evidence>
<dbReference type="GO" id="GO:0017017">
    <property type="term" value="F:MAP kinase tyrosine/serine/threonine phosphatase activity"/>
    <property type="evidence" value="ECO:0007669"/>
    <property type="project" value="TreeGrafter"/>
</dbReference>
<evidence type="ECO:0000256" key="2">
    <source>
        <dbReference type="ARBA" id="ARBA00013064"/>
    </source>
</evidence>
<feature type="compositionally biased region" description="Basic and acidic residues" evidence="5">
    <location>
        <begin position="33"/>
        <end position="55"/>
    </location>
</feature>
<dbReference type="KEGG" id="psoj:PHYSODRAFT_436809"/>
<dbReference type="SMR" id="G4YTW3"/>
<dbReference type="GO" id="GO:0005737">
    <property type="term" value="C:cytoplasm"/>
    <property type="evidence" value="ECO:0007669"/>
    <property type="project" value="TreeGrafter"/>
</dbReference>
<evidence type="ECO:0000259" key="6">
    <source>
        <dbReference type="Pfam" id="PF00782"/>
    </source>
</evidence>
<name>G4YTW3_PHYSP</name>
<dbReference type="InParanoid" id="G4YTW3"/>
<comment type="similarity">
    <text evidence="1">Belongs to the protein-tyrosine phosphatase family. Non-receptor class dual specificity subfamily.</text>
</comment>
<dbReference type="GO" id="GO:0033550">
    <property type="term" value="F:MAP kinase tyrosine phosphatase activity"/>
    <property type="evidence" value="ECO:0007669"/>
    <property type="project" value="TreeGrafter"/>
</dbReference>
<dbReference type="OMA" id="RAMTFEQ"/>
<dbReference type="EC" id="3.1.3.48" evidence="2"/>
<gene>
    <name evidence="7" type="ORF">PHYSODRAFT_436809</name>
</gene>
<keyword evidence="4" id="KW-0904">Protein phosphatase</keyword>
<dbReference type="RefSeq" id="XP_009520722.1">
    <property type="nucleotide sequence ID" value="XM_009522427.1"/>
</dbReference>
<dbReference type="STRING" id="1094619.G4YTW3"/>